<reference evidence="2 3" key="1">
    <citation type="journal article" date="2014" name="Genome Biol. Evol.">
        <title>The secreted proteins of Achlya hypogyna and Thraustotheca clavata identify the ancestral oomycete secretome and reveal gene acquisitions by horizontal gene transfer.</title>
        <authorList>
            <person name="Misner I."/>
            <person name="Blouin N."/>
            <person name="Leonard G."/>
            <person name="Richards T.A."/>
            <person name="Lane C.E."/>
        </authorList>
    </citation>
    <scope>NUCLEOTIDE SEQUENCE [LARGE SCALE GENOMIC DNA]</scope>
    <source>
        <strain evidence="2 3">ATCC 34112</strain>
    </source>
</reference>
<evidence type="ECO:0000313" key="3">
    <source>
        <dbReference type="Proteomes" id="UP000243217"/>
    </source>
</evidence>
<organism evidence="2 3">
    <name type="scientific">Thraustotheca clavata</name>
    <dbReference type="NCBI Taxonomy" id="74557"/>
    <lineage>
        <taxon>Eukaryota</taxon>
        <taxon>Sar</taxon>
        <taxon>Stramenopiles</taxon>
        <taxon>Oomycota</taxon>
        <taxon>Saprolegniomycetes</taxon>
        <taxon>Saprolegniales</taxon>
        <taxon>Achlyaceae</taxon>
        <taxon>Thraustotheca</taxon>
    </lineage>
</organism>
<dbReference type="Proteomes" id="UP000243217">
    <property type="component" value="Unassembled WGS sequence"/>
</dbReference>
<protein>
    <submittedName>
        <fullName evidence="2">Carboxyvinyl-carboxyphosphonate phosphorylmutase</fullName>
    </submittedName>
</protein>
<dbReference type="OrthoDB" id="76658at2759"/>
<feature type="domain" description="Helicase-associated" evidence="1">
    <location>
        <begin position="91"/>
        <end position="159"/>
    </location>
</feature>
<evidence type="ECO:0000259" key="1">
    <source>
        <dbReference type="Pfam" id="PF03457"/>
    </source>
</evidence>
<name>A0A1V9YG79_9STRA</name>
<accession>A0A1V9YG79</accession>
<comment type="caution">
    <text evidence="2">The sequence shown here is derived from an EMBL/GenBank/DDBJ whole genome shotgun (WGS) entry which is preliminary data.</text>
</comment>
<dbReference type="EMBL" id="JNBS01003942">
    <property type="protein sequence ID" value="OQR84709.1"/>
    <property type="molecule type" value="Genomic_DNA"/>
</dbReference>
<dbReference type="InterPro" id="IPR005114">
    <property type="entry name" value="Helicase_assoc"/>
</dbReference>
<dbReference type="PANTHER" id="PTHR37066">
    <property type="entry name" value="HELICASE-ASSOCIATED"/>
    <property type="match status" value="1"/>
</dbReference>
<dbReference type="AlphaFoldDB" id="A0A1V9YG79"/>
<dbReference type="Pfam" id="PF03457">
    <property type="entry name" value="HA"/>
    <property type="match status" value="2"/>
</dbReference>
<gene>
    <name evidence="2" type="ORF">THRCLA_23068</name>
</gene>
<feature type="domain" description="Helicase-associated" evidence="1">
    <location>
        <begin position="13"/>
        <end position="84"/>
    </location>
</feature>
<keyword evidence="3" id="KW-1185">Reference proteome</keyword>
<evidence type="ECO:0000313" key="2">
    <source>
        <dbReference type="EMBL" id="OQR84709.1"/>
    </source>
</evidence>
<dbReference type="PANTHER" id="PTHR37066:SF1">
    <property type="entry name" value="LNS2_PITP DOMAIN-CONTAINING PROTEIN"/>
    <property type="match status" value="1"/>
</dbReference>
<sequence>MTPIGPQTWFCVEYEWQLKLAALTTYKKLHGNLLIPKKFVVPTNDRQWPKDTWNITLGLLVTNLRSRQSNLTLERRNGFERLGFVWNTFDRLWQDQIEALNVYKSIYSDVNVPLSFVVHTDDPRWPKHLHNVPLGRLVRYLRYDTNDEERIDKLKSMGFMFPNGIIY</sequence>
<proteinExistence type="predicted"/>